<evidence type="ECO:0000313" key="1">
    <source>
        <dbReference type="EMBL" id="TCG09314.1"/>
    </source>
</evidence>
<reference evidence="1 2" key="1">
    <citation type="submission" date="2017-02" db="EMBL/GenBank/DDBJ databases">
        <title>Paraburkholderia sophoroidis sp. nov. and Paraburkholderia steynii sp. nov. rhizobial symbionts of the fynbos legume Hypocalyptus sophoroides.</title>
        <authorList>
            <person name="Steenkamp E.T."/>
            <person name="Beukes C.W."/>
            <person name="Van Zyl E."/>
            <person name="Avontuur J."/>
            <person name="Chan W.Y."/>
            <person name="Hassen A."/>
            <person name="Palmer M."/>
            <person name="Mthombeni L."/>
            <person name="Phalane F."/>
            <person name="Sereme K."/>
            <person name="Venter S.N."/>
        </authorList>
    </citation>
    <scope>NUCLEOTIDE SEQUENCE [LARGE SCALE GENOMIC DNA]</scope>
    <source>
        <strain evidence="1 2">HC1.1ba</strain>
    </source>
</reference>
<dbReference type="Proteomes" id="UP000294200">
    <property type="component" value="Unassembled WGS sequence"/>
</dbReference>
<accession>A0A4R0XG82</accession>
<gene>
    <name evidence="1" type="ORF">BZM27_05800</name>
</gene>
<name>A0A4R0XG82_9BURK</name>
<protein>
    <submittedName>
        <fullName evidence="1">Uncharacterized protein</fullName>
    </submittedName>
</protein>
<dbReference type="AlphaFoldDB" id="A0A4R0XG82"/>
<evidence type="ECO:0000313" key="2">
    <source>
        <dbReference type="Proteomes" id="UP000294200"/>
    </source>
</evidence>
<keyword evidence="2" id="KW-1185">Reference proteome</keyword>
<dbReference type="EMBL" id="MWML01000013">
    <property type="protein sequence ID" value="TCG09314.1"/>
    <property type="molecule type" value="Genomic_DNA"/>
</dbReference>
<proteinExistence type="predicted"/>
<comment type="caution">
    <text evidence="1">The sequence shown here is derived from an EMBL/GenBank/DDBJ whole genome shotgun (WGS) entry which is preliminary data.</text>
</comment>
<sequence length="66" mass="7630">MSIVRDNLMNEPGYSPYCGNEKCRGMWPRASWTGAQFRCHACGWQSSFEPEFIAEYKSKWSTGDDE</sequence>
<organism evidence="1 2">
    <name type="scientific">Paraburkholderia steynii</name>
    <dbReference type="NCBI Taxonomy" id="1245441"/>
    <lineage>
        <taxon>Bacteria</taxon>
        <taxon>Pseudomonadati</taxon>
        <taxon>Pseudomonadota</taxon>
        <taxon>Betaproteobacteria</taxon>
        <taxon>Burkholderiales</taxon>
        <taxon>Burkholderiaceae</taxon>
        <taxon>Paraburkholderia</taxon>
    </lineage>
</organism>